<dbReference type="HAMAP" id="MF_01151">
    <property type="entry name" value="GrpE"/>
    <property type="match status" value="1"/>
</dbReference>
<dbReference type="FunFam" id="2.30.22.10:FF:000001">
    <property type="entry name" value="Protein GrpE"/>
    <property type="match status" value="1"/>
</dbReference>
<dbReference type="GO" id="GO:0051087">
    <property type="term" value="F:protein-folding chaperone binding"/>
    <property type="evidence" value="ECO:0007669"/>
    <property type="project" value="InterPro"/>
</dbReference>
<dbReference type="PRINTS" id="PR00773">
    <property type="entry name" value="GRPEPROTEIN"/>
</dbReference>
<dbReference type="InterPro" id="IPR013805">
    <property type="entry name" value="GrpE_CC"/>
</dbReference>
<organism evidence="13 14">
    <name type="scientific">Candidatus Sungbacteria bacterium RIFCSPLOWO2_01_FULL_47_10</name>
    <dbReference type="NCBI Taxonomy" id="1802276"/>
    <lineage>
        <taxon>Bacteria</taxon>
        <taxon>Candidatus Sungiibacteriota</taxon>
    </lineage>
</organism>
<evidence type="ECO:0000256" key="1">
    <source>
        <dbReference type="ARBA" id="ARBA00004496"/>
    </source>
</evidence>
<accession>A0A1G2L104</accession>
<keyword evidence="5 10" id="KW-0346">Stress response</keyword>
<dbReference type="Gene3D" id="3.90.20.20">
    <property type="match status" value="1"/>
</dbReference>
<dbReference type="CDD" id="cd00446">
    <property type="entry name" value="GrpE"/>
    <property type="match status" value="1"/>
</dbReference>
<evidence type="ECO:0000256" key="6">
    <source>
        <dbReference type="ARBA" id="ARBA00023186"/>
    </source>
</evidence>
<proteinExistence type="inferred from homology"/>
<evidence type="ECO:0000256" key="4">
    <source>
        <dbReference type="ARBA" id="ARBA00022490"/>
    </source>
</evidence>
<dbReference type="InterPro" id="IPR000740">
    <property type="entry name" value="GrpE"/>
</dbReference>
<dbReference type="GO" id="GO:0006457">
    <property type="term" value="P:protein folding"/>
    <property type="evidence" value="ECO:0007669"/>
    <property type="project" value="InterPro"/>
</dbReference>
<sequence>MGEEKKDNESLEFIIDEESGEINMAAKVKKLKEDLTSCHSERKEYLDGWQRTKADFINYKKDEGKRFEDMARFVAHGLIQDVLPILDSFDLAMGHWLPHEVGKGILLIRSQLLDILKRRGLEEMRSEGQKFDPVYHEAVSEVESDREEGMIVEEIQKGYLLRGQVLRPARVVLSKGK</sequence>
<dbReference type="AlphaFoldDB" id="A0A1G2L104"/>
<evidence type="ECO:0000256" key="2">
    <source>
        <dbReference type="ARBA" id="ARBA00009054"/>
    </source>
</evidence>
<evidence type="ECO:0000256" key="3">
    <source>
        <dbReference type="ARBA" id="ARBA00011738"/>
    </source>
</evidence>
<protein>
    <recommendedName>
        <fullName evidence="8 10">Protein GrpE</fullName>
    </recommendedName>
    <alternativeName>
        <fullName evidence="9 10">HSP-70 cofactor</fullName>
    </alternativeName>
</protein>
<comment type="subunit">
    <text evidence="3 10">Homodimer.</text>
</comment>
<dbReference type="Pfam" id="PF01025">
    <property type="entry name" value="GrpE"/>
    <property type="match status" value="1"/>
</dbReference>
<evidence type="ECO:0000256" key="7">
    <source>
        <dbReference type="ARBA" id="ARBA00053401"/>
    </source>
</evidence>
<evidence type="ECO:0000256" key="10">
    <source>
        <dbReference type="HAMAP-Rule" id="MF_01151"/>
    </source>
</evidence>
<keyword evidence="4 10" id="KW-0963">Cytoplasm</keyword>
<dbReference type="EMBL" id="MHQO01000078">
    <property type="protein sequence ID" value="OHA04451.1"/>
    <property type="molecule type" value="Genomic_DNA"/>
</dbReference>
<evidence type="ECO:0000256" key="9">
    <source>
        <dbReference type="ARBA" id="ARBA00076414"/>
    </source>
</evidence>
<dbReference type="PANTHER" id="PTHR21237">
    <property type="entry name" value="GRPE PROTEIN"/>
    <property type="match status" value="1"/>
</dbReference>
<keyword evidence="6 10" id="KW-0143">Chaperone</keyword>
<dbReference type="GO" id="GO:0000774">
    <property type="term" value="F:adenyl-nucleotide exchange factor activity"/>
    <property type="evidence" value="ECO:0007669"/>
    <property type="project" value="InterPro"/>
</dbReference>
<evidence type="ECO:0000256" key="5">
    <source>
        <dbReference type="ARBA" id="ARBA00023016"/>
    </source>
</evidence>
<comment type="caution">
    <text evidence="13">The sequence shown here is derived from an EMBL/GenBank/DDBJ whole genome shotgun (WGS) entry which is preliminary data.</text>
</comment>
<evidence type="ECO:0000256" key="11">
    <source>
        <dbReference type="RuleBase" id="RU000639"/>
    </source>
</evidence>
<comment type="subcellular location">
    <subcellularLocation>
        <location evidence="1 10">Cytoplasm</location>
    </subcellularLocation>
</comment>
<dbReference type="Gene3D" id="2.30.22.10">
    <property type="entry name" value="Head domain of nucleotide exchange factor GrpE"/>
    <property type="match status" value="1"/>
</dbReference>
<dbReference type="SUPFAM" id="SSF51064">
    <property type="entry name" value="Head domain of nucleotide exchange factor GrpE"/>
    <property type="match status" value="1"/>
</dbReference>
<dbReference type="GO" id="GO:0042803">
    <property type="term" value="F:protein homodimerization activity"/>
    <property type="evidence" value="ECO:0007669"/>
    <property type="project" value="InterPro"/>
</dbReference>
<dbReference type="PROSITE" id="PS01071">
    <property type="entry name" value="GRPE"/>
    <property type="match status" value="1"/>
</dbReference>
<dbReference type="GO" id="GO:0051082">
    <property type="term" value="F:unfolded protein binding"/>
    <property type="evidence" value="ECO:0007669"/>
    <property type="project" value="TreeGrafter"/>
</dbReference>
<dbReference type="GO" id="GO:0005737">
    <property type="term" value="C:cytoplasm"/>
    <property type="evidence" value="ECO:0007669"/>
    <property type="project" value="UniProtKB-SubCell"/>
</dbReference>
<comment type="function">
    <text evidence="7 10 11">Participates actively in the response to hyperosmotic and heat shock by preventing the aggregation of stress-denatured proteins, in association with DnaK and GrpE. It is the nucleotide exchange factor for DnaK and may function as a thermosensor. Unfolded proteins bind initially to DnaJ; upon interaction with the DnaJ-bound protein, DnaK hydrolyzes its bound ATP, resulting in the formation of a stable complex. GrpE releases ADP from DnaK; ATP binding to DnaK triggers the release of the substrate protein, thus completing the reaction cycle. Several rounds of ATP-dependent interactions between DnaJ, DnaK and GrpE are required for fully efficient folding.</text>
</comment>
<evidence type="ECO:0000313" key="13">
    <source>
        <dbReference type="EMBL" id="OHA04451.1"/>
    </source>
</evidence>
<dbReference type="SUPFAM" id="SSF58014">
    <property type="entry name" value="Coiled-coil domain of nucleotide exchange factor GrpE"/>
    <property type="match status" value="1"/>
</dbReference>
<evidence type="ECO:0000313" key="14">
    <source>
        <dbReference type="Proteomes" id="UP000177982"/>
    </source>
</evidence>
<dbReference type="Proteomes" id="UP000177982">
    <property type="component" value="Unassembled WGS sequence"/>
</dbReference>
<comment type="similarity">
    <text evidence="2 10 12">Belongs to the GrpE family.</text>
</comment>
<dbReference type="InterPro" id="IPR009012">
    <property type="entry name" value="GrpE_head"/>
</dbReference>
<evidence type="ECO:0000256" key="12">
    <source>
        <dbReference type="RuleBase" id="RU004478"/>
    </source>
</evidence>
<reference evidence="13 14" key="1">
    <citation type="journal article" date="2016" name="Nat. Commun.">
        <title>Thousands of microbial genomes shed light on interconnected biogeochemical processes in an aquifer system.</title>
        <authorList>
            <person name="Anantharaman K."/>
            <person name="Brown C.T."/>
            <person name="Hug L.A."/>
            <person name="Sharon I."/>
            <person name="Castelle C.J."/>
            <person name="Probst A.J."/>
            <person name="Thomas B.C."/>
            <person name="Singh A."/>
            <person name="Wilkins M.J."/>
            <person name="Karaoz U."/>
            <person name="Brodie E.L."/>
            <person name="Williams K.H."/>
            <person name="Hubbard S.S."/>
            <person name="Banfield J.F."/>
        </authorList>
    </citation>
    <scope>NUCLEOTIDE SEQUENCE [LARGE SCALE GENOMIC DNA]</scope>
</reference>
<evidence type="ECO:0000256" key="8">
    <source>
        <dbReference type="ARBA" id="ARBA00072274"/>
    </source>
</evidence>
<dbReference type="PANTHER" id="PTHR21237:SF23">
    <property type="entry name" value="GRPE PROTEIN HOMOLOG, MITOCHONDRIAL"/>
    <property type="match status" value="1"/>
</dbReference>
<gene>
    <name evidence="10" type="primary">grpE</name>
    <name evidence="13" type="ORF">A2934_05140</name>
</gene>
<name>A0A1G2L104_9BACT</name>